<organism evidence="1 2">
    <name type="scientific">Kitasatospora cinereorecta</name>
    <dbReference type="NCBI Taxonomy" id="285560"/>
    <lineage>
        <taxon>Bacteria</taxon>
        <taxon>Bacillati</taxon>
        <taxon>Actinomycetota</taxon>
        <taxon>Actinomycetes</taxon>
        <taxon>Kitasatosporales</taxon>
        <taxon>Streptomycetaceae</taxon>
        <taxon>Kitasatospora</taxon>
    </lineage>
</organism>
<dbReference type="EMBL" id="JBHSOC010000106">
    <property type="protein sequence ID" value="MFC5646613.1"/>
    <property type="molecule type" value="Genomic_DNA"/>
</dbReference>
<evidence type="ECO:0000313" key="1">
    <source>
        <dbReference type="EMBL" id="MFC5646613.1"/>
    </source>
</evidence>
<evidence type="ECO:0000313" key="2">
    <source>
        <dbReference type="Proteomes" id="UP001596066"/>
    </source>
</evidence>
<comment type="caution">
    <text evidence="1">The sequence shown here is derived from an EMBL/GenBank/DDBJ whole genome shotgun (WGS) entry which is preliminary data.</text>
</comment>
<name>A0ABW0VME5_9ACTN</name>
<accession>A0ABW0VME5</accession>
<sequence>MDLTEQLPVATPLVAGLLRLPATARARLTALSGVLAEFCERRELRLTKVLMEDPRVAPDRAIPDLIATRPVLYGIVLPSLAHLGTAELARERQQQLADVGTRLLLVRGAGAGSRADAPGRRIGRLTR</sequence>
<keyword evidence="2" id="KW-1185">Reference proteome</keyword>
<proteinExistence type="predicted"/>
<dbReference type="RefSeq" id="WP_346148824.1">
    <property type="nucleotide sequence ID" value="NZ_BAAAUA010000057.1"/>
</dbReference>
<reference evidence="2" key="1">
    <citation type="journal article" date="2019" name="Int. J. Syst. Evol. Microbiol.">
        <title>The Global Catalogue of Microorganisms (GCM) 10K type strain sequencing project: providing services to taxonomists for standard genome sequencing and annotation.</title>
        <authorList>
            <consortium name="The Broad Institute Genomics Platform"/>
            <consortium name="The Broad Institute Genome Sequencing Center for Infectious Disease"/>
            <person name="Wu L."/>
            <person name="Ma J."/>
        </authorList>
    </citation>
    <scope>NUCLEOTIDE SEQUENCE [LARGE SCALE GENOMIC DNA]</scope>
    <source>
        <strain evidence="2">CGMCC 4.1622</strain>
    </source>
</reference>
<gene>
    <name evidence="1" type="ORF">ACFPZF_35395</name>
</gene>
<dbReference type="Proteomes" id="UP001596066">
    <property type="component" value="Unassembled WGS sequence"/>
</dbReference>
<protein>
    <submittedName>
        <fullName evidence="1">Uncharacterized protein</fullName>
    </submittedName>
</protein>